<accession>A0AAV7N8D6</accession>
<comment type="caution">
    <text evidence="1">The sequence shown here is derived from an EMBL/GenBank/DDBJ whole genome shotgun (WGS) entry which is preliminary data.</text>
</comment>
<evidence type="ECO:0000313" key="1">
    <source>
        <dbReference type="EMBL" id="KAJ1112298.1"/>
    </source>
</evidence>
<keyword evidence="2" id="KW-1185">Reference proteome</keyword>
<sequence>MCSFVRETWPRTTEGSLVLVLQEPDHLRNFPPWDGELKVLDTEEGALFWWGSRTLVAAGRSFRELAVGAAETQRRDHVQLDILLQT</sequence>
<proteinExistence type="predicted"/>
<organism evidence="1 2">
    <name type="scientific">Pleurodeles waltl</name>
    <name type="common">Iberian ribbed newt</name>
    <dbReference type="NCBI Taxonomy" id="8319"/>
    <lineage>
        <taxon>Eukaryota</taxon>
        <taxon>Metazoa</taxon>
        <taxon>Chordata</taxon>
        <taxon>Craniata</taxon>
        <taxon>Vertebrata</taxon>
        <taxon>Euteleostomi</taxon>
        <taxon>Amphibia</taxon>
        <taxon>Batrachia</taxon>
        <taxon>Caudata</taxon>
        <taxon>Salamandroidea</taxon>
        <taxon>Salamandridae</taxon>
        <taxon>Pleurodelinae</taxon>
        <taxon>Pleurodeles</taxon>
    </lineage>
</organism>
<gene>
    <name evidence="1" type="ORF">NDU88_000566</name>
</gene>
<dbReference type="EMBL" id="JANPWB010000012">
    <property type="protein sequence ID" value="KAJ1112298.1"/>
    <property type="molecule type" value="Genomic_DNA"/>
</dbReference>
<name>A0AAV7N8D6_PLEWA</name>
<reference evidence="1" key="1">
    <citation type="journal article" date="2022" name="bioRxiv">
        <title>Sequencing and chromosome-scale assembly of the giantPleurodeles waltlgenome.</title>
        <authorList>
            <person name="Brown T."/>
            <person name="Elewa A."/>
            <person name="Iarovenko S."/>
            <person name="Subramanian E."/>
            <person name="Araus A.J."/>
            <person name="Petzold A."/>
            <person name="Susuki M."/>
            <person name="Suzuki K.-i.T."/>
            <person name="Hayashi T."/>
            <person name="Toyoda A."/>
            <person name="Oliveira C."/>
            <person name="Osipova E."/>
            <person name="Leigh N.D."/>
            <person name="Simon A."/>
            <person name="Yun M.H."/>
        </authorList>
    </citation>
    <scope>NUCLEOTIDE SEQUENCE</scope>
    <source>
        <strain evidence="1">20211129_DDA</strain>
        <tissue evidence="1">Liver</tissue>
    </source>
</reference>
<evidence type="ECO:0000313" key="2">
    <source>
        <dbReference type="Proteomes" id="UP001066276"/>
    </source>
</evidence>
<dbReference type="AlphaFoldDB" id="A0AAV7N8D6"/>
<dbReference type="Proteomes" id="UP001066276">
    <property type="component" value="Chromosome 8"/>
</dbReference>
<protein>
    <submittedName>
        <fullName evidence="1">Uncharacterized protein</fullName>
    </submittedName>
</protein>